<dbReference type="RefSeq" id="WP_306270589.1">
    <property type="nucleotide sequence ID" value="NZ_CP130472.1"/>
</dbReference>
<evidence type="ECO:0000313" key="3">
    <source>
        <dbReference type="EMBL" id="WLS43211.1"/>
    </source>
</evidence>
<dbReference type="InterPro" id="IPR041685">
    <property type="entry name" value="AAA_GajA/Old/RecF-like"/>
</dbReference>
<keyword evidence="4" id="KW-1185">Reference proteome</keyword>
<dbReference type="InterPro" id="IPR022602">
    <property type="entry name" value="DUF2813"/>
</dbReference>
<dbReference type="Gene3D" id="3.40.50.300">
    <property type="entry name" value="P-loop containing nucleotide triphosphate hydrolases"/>
    <property type="match status" value="1"/>
</dbReference>
<evidence type="ECO:0000313" key="4">
    <source>
        <dbReference type="Proteomes" id="UP001235874"/>
    </source>
</evidence>
<dbReference type="InterPro" id="IPR034139">
    <property type="entry name" value="TOPRIM_OLD"/>
</dbReference>
<sequence length="610" mass="67425">MRVRRVILRHFRGVAAGTVRLDGNTLLVGSNSVGKSTVCEALDLVLGPERMFRRPVIDEYDFYAARYQAADGVTPEVRVEVVLTDLEPEAQRRFRSRLRRWSAQQNDFIAPKTSQETATDGEEGEWCLPVVFVGRFNQDEDDFEGATFFAHPEPIPDDLTEETVELGGGLKPFTREDKRLCGFLYLRPNRTGSRALSFQRGSLLDTIVRLESESAGQLWEKALRGLSEVVIAGDESGFMKIRSEVRTRVEKFLSLTEDPGAVDVRVSELTREHVRDTLRLFLATQPGAHGVPFNRLSTGSLNLLVFALLTYIAELKGDQSVIFAMEEPEIALPPHAQRRLVDFVVSRMGQVIITSHSPYVIEKFDPDQVVVLARDNDGALTSTPVVLPADFKLKKYRDNRRQFAEAVLARAVLVVEGATEVAAFQAVADVLDRDPAVVDYLHPDLAGISLFDANNDVSVPLFAPVFAAMGKRVFGFHDKPDKPLSPALEPKIEQFTRYQQISYKGIETLLVTEMPVEVQKQFAATVAGRPDYPTISPMPPAATDDQVRAHVRKLLEERKGSNGGYAALLISECGTASDLPASLADFLRAIDADLRPAAPVAANPVRNPGS</sequence>
<dbReference type="Pfam" id="PF11398">
    <property type="entry name" value="DUF2813"/>
    <property type="match status" value="1"/>
</dbReference>
<reference evidence="3 4" key="1">
    <citation type="submission" date="2023-07" db="EMBL/GenBank/DDBJ databases">
        <title>Micromonospora profundi TRM 95458 converts glycerol to a new osmotic compound.</title>
        <authorList>
            <person name="Lu D."/>
        </authorList>
    </citation>
    <scope>NUCLEOTIDE SEQUENCE [LARGE SCALE GENOMIC DNA]</scope>
    <source>
        <strain evidence="3 4">TRM95458</strain>
    </source>
</reference>
<dbReference type="PANTHER" id="PTHR43581:SF4">
    <property type="entry name" value="ATP_GTP PHOSPHATASE"/>
    <property type="match status" value="1"/>
</dbReference>
<dbReference type="SUPFAM" id="SSF52540">
    <property type="entry name" value="P-loop containing nucleoside triphosphate hydrolases"/>
    <property type="match status" value="1"/>
</dbReference>
<dbReference type="Pfam" id="PF13175">
    <property type="entry name" value="AAA_15"/>
    <property type="match status" value="1"/>
</dbReference>
<dbReference type="Proteomes" id="UP001235874">
    <property type="component" value="Chromosome"/>
</dbReference>
<dbReference type="KEGG" id="mprn:Q3V37_17470"/>
<dbReference type="Pfam" id="PF20469">
    <property type="entry name" value="OLD-like_TOPRIM"/>
    <property type="match status" value="1"/>
</dbReference>
<proteinExistence type="predicted"/>
<dbReference type="CDD" id="cd01026">
    <property type="entry name" value="TOPRIM_OLD"/>
    <property type="match status" value="1"/>
</dbReference>
<protein>
    <submittedName>
        <fullName evidence="3">AAA family ATPase</fullName>
    </submittedName>
</protein>
<dbReference type="InterPro" id="IPR027417">
    <property type="entry name" value="P-loop_NTPase"/>
</dbReference>
<dbReference type="AlphaFoldDB" id="A0AAJ6L114"/>
<organism evidence="3 4">
    <name type="scientific">Micromonospora profundi</name>
    <dbReference type="NCBI Taxonomy" id="1420889"/>
    <lineage>
        <taxon>Bacteria</taxon>
        <taxon>Bacillati</taxon>
        <taxon>Actinomycetota</taxon>
        <taxon>Actinomycetes</taxon>
        <taxon>Micromonosporales</taxon>
        <taxon>Micromonosporaceae</taxon>
        <taxon>Micromonospora</taxon>
    </lineage>
</organism>
<evidence type="ECO:0000259" key="1">
    <source>
        <dbReference type="Pfam" id="PF13175"/>
    </source>
</evidence>
<feature type="domain" description="OLD protein-like TOPRIM" evidence="2">
    <location>
        <begin position="408"/>
        <end position="478"/>
    </location>
</feature>
<name>A0AAJ6L114_9ACTN</name>
<gene>
    <name evidence="3" type="ORF">Q3V37_17470</name>
</gene>
<evidence type="ECO:0000259" key="2">
    <source>
        <dbReference type="Pfam" id="PF20469"/>
    </source>
</evidence>
<dbReference type="InterPro" id="IPR051396">
    <property type="entry name" value="Bact_Antivir_Def_Nuclease"/>
</dbReference>
<accession>A0AAJ6L114</accession>
<dbReference type="PANTHER" id="PTHR43581">
    <property type="entry name" value="ATP/GTP PHOSPHATASE"/>
    <property type="match status" value="1"/>
</dbReference>
<feature type="domain" description="Endonuclease GajA/Old nuclease/RecF-like AAA" evidence="1">
    <location>
        <begin position="287"/>
        <end position="361"/>
    </location>
</feature>
<dbReference type="EMBL" id="CP130472">
    <property type="protein sequence ID" value="WLS43211.1"/>
    <property type="molecule type" value="Genomic_DNA"/>
</dbReference>